<dbReference type="AlphaFoldDB" id="A0AAD5RDJ0"/>
<evidence type="ECO:0000313" key="2">
    <source>
        <dbReference type="Proteomes" id="UP001196413"/>
    </source>
</evidence>
<keyword evidence="2" id="KW-1185">Reference proteome</keyword>
<proteinExistence type="predicted"/>
<protein>
    <submittedName>
        <fullName evidence="1">Uncharacterized protein</fullName>
    </submittedName>
</protein>
<comment type="caution">
    <text evidence="1">The sequence shown here is derived from an EMBL/GenBank/DDBJ whole genome shotgun (WGS) entry which is preliminary data.</text>
</comment>
<dbReference type="Proteomes" id="UP001196413">
    <property type="component" value="Unassembled WGS sequence"/>
</dbReference>
<sequence length="53" mass="5985">MTIRNGYARAKLPIDELVEAVALDILVLSAANFVNQHRLAWTKPIVRNLELVK</sequence>
<reference evidence="1" key="1">
    <citation type="submission" date="2021-06" db="EMBL/GenBank/DDBJ databases">
        <title>Parelaphostrongylus tenuis whole genome reference sequence.</title>
        <authorList>
            <person name="Garwood T.J."/>
            <person name="Larsen P.A."/>
            <person name="Fountain-Jones N.M."/>
            <person name="Garbe J.R."/>
            <person name="Macchietto M.G."/>
            <person name="Kania S.A."/>
            <person name="Gerhold R.W."/>
            <person name="Richards J.E."/>
            <person name="Wolf T.M."/>
        </authorList>
    </citation>
    <scope>NUCLEOTIDE SEQUENCE</scope>
    <source>
        <strain evidence="1">MNPRO001-30</strain>
        <tissue evidence="1">Meninges</tissue>
    </source>
</reference>
<name>A0AAD5RDJ0_PARTN</name>
<organism evidence="1 2">
    <name type="scientific">Parelaphostrongylus tenuis</name>
    <name type="common">Meningeal worm</name>
    <dbReference type="NCBI Taxonomy" id="148309"/>
    <lineage>
        <taxon>Eukaryota</taxon>
        <taxon>Metazoa</taxon>
        <taxon>Ecdysozoa</taxon>
        <taxon>Nematoda</taxon>
        <taxon>Chromadorea</taxon>
        <taxon>Rhabditida</taxon>
        <taxon>Rhabditina</taxon>
        <taxon>Rhabditomorpha</taxon>
        <taxon>Strongyloidea</taxon>
        <taxon>Metastrongylidae</taxon>
        <taxon>Parelaphostrongylus</taxon>
    </lineage>
</organism>
<accession>A0AAD5RDJ0</accession>
<evidence type="ECO:0000313" key="1">
    <source>
        <dbReference type="EMBL" id="KAJ1374116.1"/>
    </source>
</evidence>
<gene>
    <name evidence="1" type="ORF">KIN20_036722</name>
</gene>
<dbReference type="EMBL" id="JAHQIW010007400">
    <property type="protein sequence ID" value="KAJ1374116.1"/>
    <property type="molecule type" value="Genomic_DNA"/>
</dbReference>